<dbReference type="RefSeq" id="WP_241061643.1">
    <property type="nucleotide sequence ID" value="NZ_JAKWJU010000002.1"/>
</dbReference>
<evidence type="ECO:0000259" key="2">
    <source>
        <dbReference type="Pfam" id="PF13649"/>
    </source>
</evidence>
<proteinExistence type="predicted"/>
<protein>
    <submittedName>
        <fullName evidence="3">Methyltransferase domain-containing protein</fullName>
    </submittedName>
</protein>
<evidence type="ECO:0000313" key="3">
    <source>
        <dbReference type="EMBL" id="MCH6162735.1"/>
    </source>
</evidence>
<reference evidence="3" key="2">
    <citation type="journal article" date="2023" name="Int. J. Syst. Evol. Microbiol.">
        <title>Streptomyces marispadix sp. nov., isolated from marine beach sediment of the Northern Coast of Portugal.</title>
        <authorList>
            <person name="dos Santos J.D.N."/>
            <person name="Vitorino I.R."/>
            <person name="Kallscheuer N."/>
            <person name="Srivastava A."/>
            <person name="Krautwurst S."/>
            <person name="Marz M."/>
            <person name="Jogler C."/>
            <person name="Lobo Da Cunha A."/>
            <person name="Catita J."/>
            <person name="Goncalves H."/>
            <person name="Gonzalez I."/>
            <person name="Reyes F."/>
            <person name="Lage O.M."/>
        </authorList>
    </citation>
    <scope>NUCLEOTIDE SEQUENCE</scope>
    <source>
        <strain evidence="3">M600PL45_2</strain>
    </source>
</reference>
<keyword evidence="4" id="KW-1185">Reference proteome</keyword>
<dbReference type="EMBL" id="JAKWJU010000002">
    <property type="protein sequence ID" value="MCH6162735.1"/>
    <property type="molecule type" value="Genomic_DNA"/>
</dbReference>
<organism evidence="3 4">
    <name type="scientific">Streptomyces marispadix</name>
    <dbReference type="NCBI Taxonomy" id="2922868"/>
    <lineage>
        <taxon>Bacteria</taxon>
        <taxon>Bacillati</taxon>
        <taxon>Actinomycetota</taxon>
        <taxon>Actinomycetes</taxon>
        <taxon>Kitasatosporales</taxon>
        <taxon>Streptomycetaceae</taxon>
        <taxon>Streptomyces</taxon>
    </lineage>
</organism>
<dbReference type="Pfam" id="PF13649">
    <property type="entry name" value="Methyltransf_25"/>
    <property type="match status" value="1"/>
</dbReference>
<dbReference type="GO" id="GO:0032259">
    <property type="term" value="P:methylation"/>
    <property type="evidence" value="ECO:0007669"/>
    <property type="project" value="UniProtKB-KW"/>
</dbReference>
<dbReference type="GO" id="GO:0008168">
    <property type="term" value="F:methyltransferase activity"/>
    <property type="evidence" value="ECO:0007669"/>
    <property type="project" value="UniProtKB-KW"/>
</dbReference>
<dbReference type="Proteomes" id="UP001166784">
    <property type="component" value="Unassembled WGS sequence"/>
</dbReference>
<keyword evidence="3" id="KW-0489">Methyltransferase</keyword>
<dbReference type="CDD" id="cd02440">
    <property type="entry name" value="AdoMet_MTases"/>
    <property type="match status" value="1"/>
</dbReference>
<keyword evidence="3" id="KW-0808">Transferase</keyword>
<dbReference type="SUPFAM" id="SSF53335">
    <property type="entry name" value="S-adenosyl-L-methionine-dependent methyltransferases"/>
    <property type="match status" value="1"/>
</dbReference>
<dbReference type="InterPro" id="IPR041698">
    <property type="entry name" value="Methyltransf_25"/>
</dbReference>
<sequence length="221" mass="23801">MTSETGVMLREFLRSPADIGAVAPSSSRLAEAVTAPVPELGDPVVVELGPGTGAFTSAIEEQLAGRGHQLAVEMNPRLAEQLRSRCRRVEVLNADASTLPRLLAERGLEKADVVVSGLPWASFSPQVQNEILSAVSRVLAPGGAFTTFGYVHAMRLASALRFRELLCTTFEEVVLGRTVWRNLPPALVYHARRPRTQASRSVAMVPSRRQPAGVSDPTSVH</sequence>
<gene>
    <name evidence="3" type="ORF">MMA15_20780</name>
</gene>
<feature type="region of interest" description="Disordered" evidence="1">
    <location>
        <begin position="199"/>
        <end position="221"/>
    </location>
</feature>
<evidence type="ECO:0000256" key="1">
    <source>
        <dbReference type="SAM" id="MobiDB-lite"/>
    </source>
</evidence>
<comment type="caution">
    <text evidence="3">The sequence shown here is derived from an EMBL/GenBank/DDBJ whole genome shotgun (WGS) entry which is preliminary data.</text>
</comment>
<name>A0ABS9T2H8_9ACTN</name>
<dbReference type="InterPro" id="IPR029063">
    <property type="entry name" value="SAM-dependent_MTases_sf"/>
</dbReference>
<reference evidence="3" key="1">
    <citation type="submission" date="2022-03" db="EMBL/GenBank/DDBJ databases">
        <authorList>
            <person name="Santos J.D.N."/>
            <person name="Kallscheuer N."/>
            <person name="Jogler C."/>
            <person name="Lage O.M."/>
        </authorList>
    </citation>
    <scope>NUCLEOTIDE SEQUENCE</scope>
    <source>
        <strain evidence="3">M600PL45_2</strain>
    </source>
</reference>
<evidence type="ECO:0000313" key="4">
    <source>
        <dbReference type="Proteomes" id="UP001166784"/>
    </source>
</evidence>
<accession>A0ABS9T2H8</accession>
<dbReference type="Gene3D" id="3.40.50.150">
    <property type="entry name" value="Vaccinia Virus protein VP39"/>
    <property type="match status" value="1"/>
</dbReference>
<feature type="domain" description="Methyltransferase" evidence="2">
    <location>
        <begin position="45"/>
        <end position="143"/>
    </location>
</feature>